<keyword evidence="3" id="KW-0732">Signal</keyword>
<comment type="subcellular location">
    <subcellularLocation>
        <location evidence="1">Membrane</location>
    </subcellularLocation>
</comment>
<dbReference type="AlphaFoldDB" id="A0A068NR01"/>
<organism evidence="7 8">
    <name type="scientific">Fimbriimonas ginsengisoli Gsoil 348</name>
    <dbReference type="NCBI Taxonomy" id="661478"/>
    <lineage>
        <taxon>Bacteria</taxon>
        <taxon>Bacillati</taxon>
        <taxon>Armatimonadota</taxon>
        <taxon>Fimbriimonadia</taxon>
        <taxon>Fimbriimonadales</taxon>
        <taxon>Fimbriimonadaceae</taxon>
        <taxon>Fimbriimonas</taxon>
    </lineage>
</organism>
<dbReference type="Proteomes" id="UP000027982">
    <property type="component" value="Chromosome"/>
</dbReference>
<proteinExistence type="predicted"/>
<evidence type="ECO:0000256" key="1">
    <source>
        <dbReference type="ARBA" id="ARBA00004370"/>
    </source>
</evidence>
<evidence type="ECO:0000259" key="6">
    <source>
        <dbReference type="PROSITE" id="PS51779"/>
    </source>
</evidence>
<keyword evidence="2" id="KW-0812">Transmembrane</keyword>
<evidence type="ECO:0000256" key="3">
    <source>
        <dbReference type="ARBA" id="ARBA00022729"/>
    </source>
</evidence>
<evidence type="ECO:0000256" key="5">
    <source>
        <dbReference type="ARBA" id="ARBA00023237"/>
    </source>
</evidence>
<dbReference type="PANTHER" id="PTHR12815">
    <property type="entry name" value="SORTING AND ASSEMBLY MACHINERY SAMM50 PROTEIN FAMILY MEMBER"/>
    <property type="match status" value="1"/>
</dbReference>
<dbReference type="InterPro" id="IPR039910">
    <property type="entry name" value="D15-like"/>
</dbReference>
<dbReference type="InterPro" id="IPR010827">
    <property type="entry name" value="BamA/TamA_POTRA"/>
</dbReference>
<dbReference type="HOGENOM" id="CLU_007664_1_0_0"/>
<dbReference type="KEGG" id="fgi:OP10G_1807"/>
<reference evidence="7 8" key="1">
    <citation type="journal article" date="2014" name="PLoS ONE">
        <title>The first complete genome sequence of the class fimbriimonadia in the phylum armatimonadetes.</title>
        <authorList>
            <person name="Hu Z.Y."/>
            <person name="Wang Y.Z."/>
            <person name="Im W.T."/>
            <person name="Wang S.Y."/>
            <person name="Zhao G.P."/>
            <person name="Zheng H.J."/>
            <person name="Quan Z.X."/>
        </authorList>
    </citation>
    <scope>NUCLEOTIDE SEQUENCE [LARGE SCALE GENOMIC DNA]</scope>
    <source>
        <strain evidence="7">Gsoil 348</strain>
    </source>
</reference>
<keyword evidence="5" id="KW-0998">Cell outer membrane</keyword>
<evidence type="ECO:0000313" key="7">
    <source>
        <dbReference type="EMBL" id="AIE85175.1"/>
    </source>
</evidence>
<dbReference type="InterPro" id="IPR000184">
    <property type="entry name" value="Bac_surfAg_D15"/>
</dbReference>
<keyword evidence="8" id="KW-1185">Reference proteome</keyword>
<gene>
    <name evidence="7" type="ORF">OP10G_1807</name>
</gene>
<dbReference type="Pfam" id="PF01103">
    <property type="entry name" value="Omp85"/>
    <property type="match status" value="1"/>
</dbReference>
<evidence type="ECO:0000256" key="4">
    <source>
        <dbReference type="ARBA" id="ARBA00023136"/>
    </source>
</evidence>
<keyword evidence="4" id="KW-0472">Membrane</keyword>
<dbReference type="PANTHER" id="PTHR12815:SF47">
    <property type="entry name" value="TRANSLOCATION AND ASSEMBLY MODULE SUBUNIT TAMA"/>
    <property type="match status" value="1"/>
</dbReference>
<dbReference type="Pfam" id="PF07244">
    <property type="entry name" value="POTRA"/>
    <property type="match status" value="3"/>
</dbReference>
<dbReference type="STRING" id="661478.OP10G_1807"/>
<dbReference type="GO" id="GO:0019867">
    <property type="term" value="C:outer membrane"/>
    <property type="evidence" value="ECO:0007669"/>
    <property type="project" value="InterPro"/>
</dbReference>
<accession>A0A068NR01</accession>
<dbReference type="InterPro" id="IPR034746">
    <property type="entry name" value="POTRA"/>
</dbReference>
<evidence type="ECO:0000313" key="8">
    <source>
        <dbReference type="Proteomes" id="UP000027982"/>
    </source>
</evidence>
<feature type="domain" description="POTRA" evidence="6">
    <location>
        <begin position="19"/>
        <end position="91"/>
    </location>
</feature>
<name>A0A068NR01_FIMGI</name>
<dbReference type="EMBL" id="CP007139">
    <property type="protein sequence ID" value="AIE85175.1"/>
    <property type="molecule type" value="Genomic_DNA"/>
</dbReference>
<protein>
    <submittedName>
        <fullName evidence="7">Surface antigen (D15)</fullName>
    </submittedName>
</protein>
<evidence type="ECO:0000256" key="2">
    <source>
        <dbReference type="ARBA" id="ARBA00022692"/>
    </source>
</evidence>
<dbReference type="Gene3D" id="2.40.160.50">
    <property type="entry name" value="membrane protein fhac: a member of the omp85/tpsb transporter family"/>
    <property type="match status" value="1"/>
</dbReference>
<sequence length="592" mass="65305">MSTALLSLAIIATAQAQTTVVKEIVIQGNRRVSREAILAAMRTKVGQPYVQENLDRDQRALDDLGFFEAVSVRPSPLEGNSWRITVDLTEWPEVKEIRVVGNSVIKTEDILNVIKPFIKPGDVYNLNSLRPASDAIRSLYSKKGFFLAAIEEFAPLKESPNTVNIALVETRVGTVSVQGARATRDSVIRRLIKTRSGDPYSENKWVNDLRRLYNTSWFESVTTSIDPEREAGKVDLTANVKETKTGQFNVGLQLDPRNKLAGVIRLSDTNFRGTGQTVGINYIQATQGSGPSVDLDYVNPFFDSKDTALRVSIYSRLVFRFANVFSSSSPTSSSSDYNERRTGGSIGFSRPVGDSLSYGLSVRYENVKTNNVSATGADRFIQQDGDVGVASLGFIRNRRDRDIDATRGDWLKLDVEPGYANITDVGGAAAGTNVIGTHTFFRTNLEFRKYFTDQGKLTPKDLDAAKRVLALRAKVGSIQGTVPFFEQFFAGGADTLRGYPEDRFWGRNQLLTTAEVRYPIQKAFSIIGFVDYGGAWGGYNTVNDFTQSAGISLHLGYGMGLSFRTPLGPIRVDLGFDERGKSRTHFLIGTSF</sequence>
<feature type="domain" description="POTRA" evidence="6">
    <location>
        <begin position="170"/>
        <end position="243"/>
    </location>
</feature>
<dbReference type="PROSITE" id="PS51779">
    <property type="entry name" value="POTRA"/>
    <property type="match status" value="2"/>
</dbReference>
<dbReference type="eggNOG" id="COG4775">
    <property type="taxonomic scope" value="Bacteria"/>
</dbReference>
<dbReference type="Gene3D" id="3.10.20.310">
    <property type="entry name" value="membrane protein fhac"/>
    <property type="match status" value="3"/>
</dbReference>